<keyword evidence="2" id="KW-1185">Reference proteome</keyword>
<proteinExistence type="predicted"/>
<dbReference type="AlphaFoldDB" id="A0A8X6L7S8"/>
<accession>A0A8X6L7S8</accession>
<reference evidence="1" key="1">
    <citation type="submission" date="2020-07" db="EMBL/GenBank/DDBJ databases">
        <title>Multicomponent nature underlies the extraordinary mechanical properties of spider dragline silk.</title>
        <authorList>
            <person name="Kono N."/>
            <person name="Nakamura H."/>
            <person name="Mori M."/>
            <person name="Yoshida Y."/>
            <person name="Ohtoshi R."/>
            <person name="Malay A.D."/>
            <person name="Moran D.A.P."/>
            <person name="Tomita M."/>
            <person name="Numata K."/>
            <person name="Arakawa K."/>
        </authorList>
    </citation>
    <scope>NUCLEOTIDE SEQUENCE</scope>
</reference>
<gene>
    <name evidence="1" type="ORF">TNCT_233031</name>
</gene>
<comment type="caution">
    <text evidence="1">The sequence shown here is derived from an EMBL/GenBank/DDBJ whole genome shotgun (WGS) entry which is preliminary data.</text>
</comment>
<sequence length="103" mass="11393">MFSGNVCLENRTSLAGLAPDSATASGEPLALQCRTTSRHHLELQGRRDYTPADRAARTCWLGCPACSCTIWRPETQNSAFLRYPLHGRFLQDPTSPVQRSSEV</sequence>
<dbReference type="EMBL" id="BMAO01014768">
    <property type="protein sequence ID" value="GFQ96963.1"/>
    <property type="molecule type" value="Genomic_DNA"/>
</dbReference>
<organism evidence="1 2">
    <name type="scientific">Trichonephila clavata</name>
    <name type="common">Joro spider</name>
    <name type="synonym">Nephila clavata</name>
    <dbReference type="NCBI Taxonomy" id="2740835"/>
    <lineage>
        <taxon>Eukaryota</taxon>
        <taxon>Metazoa</taxon>
        <taxon>Ecdysozoa</taxon>
        <taxon>Arthropoda</taxon>
        <taxon>Chelicerata</taxon>
        <taxon>Arachnida</taxon>
        <taxon>Araneae</taxon>
        <taxon>Araneomorphae</taxon>
        <taxon>Entelegynae</taxon>
        <taxon>Araneoidea</taxon>
        <taxon>Nephilidae</taxon>
        <taxon>Trichonephila</taxon>
    </lineage>
</organism>
<name>A0A8X6L7S8_TRICU</name>
<protein>
    <submittedName>
        <fullName evidence="1">Uncharacterized protein</fullName>
    </submittedName>
</protein>
<evidence type="ECO:0000313" key="2">
    <source>
        <dbReference type="Proteomes" id="UP000887116"/>
    </source>
</evidence>
<dbReference type="Proteomes" id="UP000887116">
    <property type="component" value="Unassembled WGS sequence"/>
</dbReference>
<evidence type="ECO:0000313" key="1">
    <source>
        <dbReference type="EMBL" id="GFQ96963.1"/>
    </source>
</evidence>